<protein>
    <submittedName>
        <fullName evidence="2">Uncharacterized protein</fullName>
    </submittedName>
</protein>
<comment type="caution">
    <text evidence="2">The sequence shown here is derived from an EMBL/GenBank/DDBJ whole genome shotgun (WGS) entry which is preliminary data.</text>
</comment>
<keyword evidence="1" id="KW-1133">Transmembrane helix</keyword>
<name>A0A7J7DSS7_TRIWF</name>
<evidence type="ECO:0000313" key="2">
    <source>
        <dbReference type="EMBL" id="KAF5749420.1"/>
    </source>
</evidence>
<gene>
    <name evidence="2" type="ORF">HS088_TW04G01389</name>
</gene>
<feature type="transmembrane region" description="Helical" evidence="1">
    <location>
        <begin position="50"/>
        <end position="74"/>
    </location>
</feature>
<evidence type="ECO:0000256" key="1">
    <source>
        <dbReference type="SAM" id="Phobius"/>
    </source>
</evidence>
<reference evidence="2 3" key="1">
    <citation type="journal article" date="2020" name="Nat. Commun.">
        <title>Genome of Tripterygium wilfordii and identification of cytochrome P450 involved in triptolide biosynthesis.</title>
        <authorList>
            <person name="Tu L."/>
            <person name="Su P."/>
            <person name="Zhang Z."/>
            <person name="Gao L."/>
            <person name="Wang J."/>
            <person name="Hu T."/>
            <person name="Zhou J."/>
            <person name="Zhang Y."/>
            <person name="Zhao Y."/>
            <person name="Liu Y."/>
            <person name="Song Y."/>
            <person name="Tong Y."/>
            <person name="Lu Y."/>
            <person name="Yang J."/>
            <person name="Xu C."/>
            <person name="Jia M."/>
            <person name="Peters R.J."/>
            <person name="Huang L."/>
            <person name="Gao W."/>
        </authorList>
    </citation>
    <scope>NUCLEOTIDE SEQUENCE [LARGE SCALE GENOMIC DNA]</scope>
    <source>
        <strain evidence="3">cv. XIE 37</strain>
        <tissue evidence="2">Leaf</tissue>
    </source>
</reference>
<dbReference type="AlphaFoldDB" id="A0A7J7DSS7"/>
<keyword evidence="1" id="KW-0472">Membrane</keyword>
<proteinExistence type="predicted"/>
<evidence type="ECO:0000313" key="3">
    <source>
        <dbReference type="Proteomes" id="UP000593562"/>
    </source>
</evidence>
<dbReference type="Gene3D" id="3.40.50.1000">
    <property type="entry name" value="HAD superfamily/HAD-like"/>
    <property type="match status" value="1"/>
</dbReference>
<dbReference type="InterPro" id="IPR023214">
    <property type="entry name" value="HAD_sf"/>
</dbReference>
<keyword evidence="1" id="KW-0812">Transmembrane</keyword>
<dbReference type="InterPro" id="IPR036412">
    <property type="entry name" value="HAD-like_sf"/>
</dbReference>
<keyword evidence="3" id="KW-1185">Reference proteome</keyword>
<sequence length="90" mass="10034">MIQKLNRENHHWTYSLAAAKRFKGGPADSCKCLVFEDASSGVLAAKNAGISALVLTLDFLAYLSVCLNNMYFLVGKNWHISKTVSLYLFF</sequence>
<dbReference type="Proteomes" id="UP000593562">
    <property type="component" value="Unassembled WGS sequence"/>
</dbReference>
<accession>A0A7J7DSS7</accession>
<organism evidence="2 3">
    <name type="scientific">Tripterygium wilfordii</name>
    <name type="common">Thunder God vine</name>
    <dbReference type="NCBI Taxonomy" id="458696"/>
    <lineage>
        <taxon>Eukaryota</taxon>
        <taxon>Viridiplantae</taxon>
        <taxon>Streptophyta</taxon>
        <taxon>Embryophyta</taxon>
        <taxon>Tracheophyta</taxon>
        <taxon>Spermatophyta</taxon>
        <taxon>Magnoliopsida</taxon>
        <taxon>eudicotyledons</taxon>
        <taxon>Gunneridae</taxon>
        <taxon>Pentapetalae</taxon>
        <taxon>rosids</taxon>
        <taxon>fabids</taxon>
        <taxon>Celastrales</taxon>
        <taxon>Celastraceae</taxon>
        <taxon>Tripterygium</taxon>
    </lineage>
</organism>
<dbReference type="InParanoid" id="A0A7J7DSS7"/>
<dbReference type="EMBL" id="JAAARO010000004">
    <property type="protein sequence ID" value="KAF5749420.1"/>
    <property type="molecule type" value="Genomic_DNA"/>
</dbReference>
<dbReference type="SUPFAM" id="SSF56784">
    <property type="entry name" value="HAD-like"/>
    <property type="match status" value="1"/>
</dbReference>